<dbReference type="InterPro" id="IPR000095">
    <property type="entry name" value="CRIB_dom"/>
</dbReference>
<dbReference type="PROSITE" id="PS50011">
    <property type="entry name" value="PROTEIN_KINASE_DOM"/>
    <property type="match status" value="1"/>
</dbReference>
<dbReference type="GO" id="GO:0004674">
    <property type="term" value="F:protein serine/threonine kinase activity"/>
    <property type="evidence" value="ECO:0007669"/>
    <property type="project" value="UniProtKB-KW"/>
</dbReference>
<dbReference type="FunFam" id="1.10.510.10:FF:000768">
    <property type="entry name" value="Non-specific serine/threonine protein kinase"/>
    <property type="match status" value="1"/>
</dbReference>
<dbReference type="Gene3D" id="3.90.810.10">
    <property type="entry name" value="CRIB domain"/>
    <property type="match status" value="2"/>
</dbReference>
<dbReference type="PANTHER" id="PTHR45832:SF22">
    <property type="entry name" value="SERINE_THREONINE-PROTEIN KINASE SAMKA-RELATED"/>
    <property type="match status" value="1"/>
</dbReference>
<comment type="catalytic activity">
    <reaction evidence="11">
        <text>L-threonyl-[protein] + ATP = O-phospho-L-threonyl-[protein] + ADP + H(+)</text>
        <dbReference type="Rhea" id="RHEA:46608"/>
        <dbReference type="Rhea" id="RHEA-COMP:11060"/>
        <dbReference type="Rhea" id="RHEA-COMP:11605"/>
        <dbReference type="ChEBI" id="CHEBI:15378"/>
        <dbReference type="ChEBI" id="CHEBI:30013"/>
        <dbReference type="ChEBI" id="CHEBI:30616"/>
        <dbReference type="ChEBI" id="CHEBI:61977"/>
        <dbReference type="ChEBI" id="CHEBI:456216"/>
        <dbReference type="EC" id="2.7.11.1"/>
    </reaction>
</comment>
<comment type="cofactor">
    <cofactor evidence="1">
        <name>Mg(2+)</name>
        <dbReference type="ChEBI" id="CHEBI:18420"/>
    </cofactor>
</comment>
<dbReference type="SMART" id="SM00220">
    <property type="entry name" value="S_TKc"/>
    <property type="match status" value="1"/>
</dbReference>
<accession>A0A6A5CIW0</accession>
<dbReference type="VEuPathDB" id="AmoebaDB:NfTy_025130"/>
<evidence type="ECO:0000256" key="10">
    <source>
        <dbReference type="ARBA" id="ARBA00022842"/>
    </source>
</evidence>
<evidence type="ECO:0000256" key="9">
    <source>
        <dbReference type="ARBA" id="ARBA00022840"/>
    </source>
</evidence>
<dbReference type="CDD" id="cd01093">
    <property type="entry name" value="CRIB_PAK_like"/>
    <property type="match status" value="1"/>
</dbReference>
<sequence>MGFFSGTKKKDNKSNYDSDAIKVEISAPTDFKRGVHIEVDLNQGTLKGVPAAWKDTFGDSAQYEEDVSQVNPNLLPSISTSSSEEKVQGLVISKPFEFKHNIHVDYNSETGFVGLPPEWESMLKSSGITKDEAMKDQEAVLGILDLATNNMQRPDETSAKQKPIGGKKRLVDYLQNEDPTKVFGKLQRLDEGSSGVVYKGIHNKTGMKVAIKIIQIKADTKLETLENEIAMMHSCQHENIVKYVGAYSHNQDLWIVMEMMSGGKLTDLLLNTQFTEPEIAAVCKETLKSLKYLHDNQRIHRDIKSDNILLGEGGEVKLADFGFCAELSQTSDKRRSVVGTPYWMAEVIRGVDYDTKVDIWSLGIMALEMADGEPPLLDLPPLRALFIIATQPPPTLREPEKWSNTFKDFLACALAKNPQKRASADDLLAHPFIQKACDTKFLVELIKKYRLKK</sequence>
<dbReference type="VEuPathDB" id="AmoebaDB:FDP41_000187"/>
<dbReference type="PROSITE" id="PS50108">
    <property type="entry name" value="CRIB"/>
    <property type="match status" value="1"/>
</dbReference>
<organism evidence="15 16">
    <name type="scientific">Naegleria fowleri</name>
    <name type="common">Brain eating amoeba</name>
    <dbReference type="NCBI Taxonomy" id="5763"/>
    <lineage>
        <taxon>Eukaryota</taxon>
        <taxon>Discoba</taxon>
        <taxon>Heterolobosea</taxon>
        <taxon>Tetramitia</taxon>
        <taxon>Eutetramitia</taxon>
        <taxon>Vahlkampfiidae</taxon>
        <taxon>Naegleria</taxon>
    </lineage>
</organism>
<dbReference type="VEuPathDB" id="AmoebaDB:NF0011990"/>
<dbReference type="InterPro" id="IPR033923">
    <property type="entry name" value="PAK_BD"/>
</dbReference>
<keyword evidence="6" id="KW-0479">Metal-binding</keyword>
<dbReference type="GO" id="GO:0005524">
    <property type="term" value="F:ATP binding"/>
    <property type="evidence" value="ECO:0007669"/>
    <property type="project" value="UniProtKB-KW"/>
</dbReference>
<keyword evidence="10" id="KW-0460">Magnesium</keyword>
<evidence type="ECO:0000256" key="2">
    <source>
        <dbReference type="ARBA" id="ARBA00008874"/>
    </source>
</evidence>
<dbReference type="EMBL" id="VFQX01000001">
    <property type="protein sequence ID" value="KAF0985148.1"/>
    <property type="molecule type" value="Genomic_DNA"/>
</dbReference>
<evidence type="ECO:0000259" key="14">
    <source>
        <dbReference type="PROSITE" id="PS50108"/>
    </source>
</evidence>
<keyword evidence="4" id="KW-0723">Serine/threonine-protein kinase</keyword>
<dbReference type="OrthoDB" id="2914378at2759"/>
<evidence type="ECO:0000313" key="15">
    <source>
        <dbReference type="EMBL" id="KAF0985148.1"/>
    </source>
</evidence>
<dbReference type="Gene3D" id="1.10.510.10">
    <property type="entry name" value="Transferase(Phosphotransferase) domain 1"/>
    <property type="match status" value="1"/>
</dbReference>
<feature type="domain" description="CRIB" evidence="14">
    <location>
        <begin position="92"/>
        <end position="105"/>
    </location>
</feature>
<protein>
    <recommendedName>
        <fullName evidence="3">non-specific serine/threonine protein kinase</fullName>
        <ecNumber evidence="3">2.7.11.1</ecNumber>
    </recommendedName>
</protein>
<dbReference type="InterPro" id="IPR036936">
    <property type="entry name" value="CRIB_dom_sf"/>
</dbReference>
<dbReference type="GeneID" id="68107405"/>
<dbReference type="InterPro" id="IPR011009">
    <property type="entry name" value="Kinase-like_dom_sf"/>
</dbReference>
<dbReference type="EC" id="2.7.11.1" evidence="3"/>
<dbReference type="PANTHER" id="PTHR45832">
    <property type="entry name" value="SERINE/THREONINE-PROTEIN KINASE SAMKA-RELATED-RELATED"/>
    <property type="match status" value="1"/>
</dbReference>
<dbReference type="SUPFAM" id="SSF56112">
    <property type="entry name" value="Protein kinase-like (PK-like)"/>
    <property type="match status" value="1"/>
</dbReference>
<dbReference type="InterPro" id="IPR051931">
    <property type="entry name" value="PAK3-like"/>
</dbReference>
<proteinExistence type="inferred from homology"/>
<evidence type="ECO:0000256" key="1">
    <source>
        <dbReference type="ARBA" id="ARBA00001946"/>
    </source>
</evidence>
<dbReference type="AlphaFoldDB" id="A0A6A5CIW0"/>
<dbReference type="SMART" id="SM00285">
    <property type="entry name" value="PBD"/>
    <property type="match status" value="2"/>
</dbReference>
<dbReference type="GO" id="GO:0046872">
    <property type="term" value="F:metal ion binding"/>
    <property type="evidence" value="ECO:0007669"/>
    <property type="project" value="UniProtKB-KW"/>
</dbReference>
<keyword evidence="5" id="KW-0808">Transferase</keyword>
<evidence type="ECO:0000313" key="16">
    <source>
        <dbReference type="Proteomes" id="UP000444721"/>
    </source>
</evidence>
<keyword evidence="8" id="KW-0418">Kinase</keyword>
<comment type="caution">
    <text evidence="15">The sequence shown here is derived from an EMBL/GenBank/DDBJ whole genome shotgun (WGS) entry which is preliminary data.</text>
</comment>
<evidence type="ECO:0000259" key="13">
    <source>
        <dbReference type="PROSITE" id="PS50011"/>
    </source>
</evidence>
<reference evidence="15 16" key="1">
    <citation type="journal article" date="2019" name="Sci. Rep.">
        <title>Nanopore sequencing improves the draft genome of the human pathogenic amoeba Naegleria fowleri.</title>
        <authorList>
            <person name="Liechti N."/>
            <person name="Schurch N."/>
            <person name="Bruggmann R."/>
            <person name="Wittwer M."/>
        </authorList>
    </citation>
    <scope>NUCLEOTIDE SEQUENCE [LARGE SCALE GENOMIC DNA]</scope>
    <source>
        <strain evidence="15 16">ATCC 30894</strain>
    </source>
</reference>
<evidence type="ECO:0000256" key="3">
    <source>
        <dbReference type="ARBA" id="ARBA00012513"/>
    </source>
</evidence>
<dbReference type="OMA" id="DYCNANC"/>
<evidence type="ECO:0000256" key="4">
    <source>
        <dbReference type="ARBA" id="ARBA00022527"/>
    </source>
</evidence>
<comment type="catalytic activity">
    <reaction evidence="12">
        <text>L-seryl-[protein] + ATP = O-phospho-L-seryl-[protein] + ADP + H(+)</text>
        <dbReference type="Rhea" id="RHEA:17989"/>
        <dbReference type="Rhea" id="RHEA-COMP:9863"/>
        <dbReference type="Rhea" id="RHEA-COMP:11604"/>
        <dbReference type="ChEBI" id="CHEBI:15378"/>
        <dbReference type="ChEBI" id="CHEBI:29999"/>
        <dbReference type="ChEBI" id="CHEBI:30616"/>
        <dbReference type="ChEBI" id="CHEBI:83421"/>
        <dbReference type="ChEBI" id="CHEBI:456216"/>
        <dbReference type="EC" id="2.7.11.1"/>
    </reaction>
</comment>
<dbReference type="RefSeq" id="XP_044569861.1">
    <property type="nucleotide sequence ID" value="XM_044705001.1"/>
</dbReference>
<evidence type="ECO:0000256" key="11">
    <source>
        <dbReference type="ARBA" id="ARBA00047899"/>
    </source>
</evidence>
<gene>
    <name evidence="15" type="ORF">FDP41_000187</name>
</gene>
<dbReference type="Pfam" id="PF00069">
    <property type="entry name" value="Pkinase"/>
    <property type="match status" value="1"/>
</dbReference>
<evidence type="ECO:0000256" key="12">
    <source>
        <dbReference type="ARBA" id="ARBA00048679"/>
    </source>
</evidence>
<name>A0A6A5CIW0_NAEFO</name>
<keyword evidence="16" id="KW-1185">Reference proteome</keyword>
<dbReference type="InterPro" id="IPR000719">
    <property type="entry name" value="Prot_kinase_dom"/>
</dbReference>
<feature type="domain" description="Protein kinase" evidence="13">
    <location>
        <begin position="183"/>
        <end position="433"/>
    </location>
</feature>
<dbReference type="Pfam" id="PF00786">
    <property type="entry name" value="PBD"/>
    <property type="match status" value="2"/>
</dbReference>
<evidence type="ECO:0000256" key="5">
    <source>
        <dbReference type="ARBA" id="ARBA00022679"/>
    </source>
</evidence>
<evidence type="ECO:0000256" key="6">
    <source>
        <dbReference type="ARBA" id="ARBA00022723"/>
    </source>
</evidence>
<dbReference type="Proteomes" id="UP000444721">
    <property type="component" value="Unassembled WGS sequence"/>
</dbReference>
<keyword evidence="7" id="KW-0547">Nucleotide-binding</keyword>
<keyword evidence="9" id="KW-0067">ATP-binding</keyword>
<comment type="similarity">
    <text evidence="2">Belongs to the protein kinase superfamily. STE Ser/Thr protein kinase family. STE20 subfamily.</text>
</comment>
<evidence type="ECO:0000256" key="8">
    <source>
        <dbReference type="ARBA" id="ARBA00022777"/>
    </source>
</evidence>
<evidence type="ECO:0000256" key="7">
    <source>
        <dbReference type="ARBA" id="ARBA00022741"/>
    </source>
</evidence>